<evidence type="ECO:0000313" key="1">
    <source>
        <dbReference type="EMBL" id="GAI47882.1"/>
    </source>
</evidence>
<sequence>MGKFSTISVYVSSGRKIVGNKVYKVNPLGKVPEDWWF</sequence>
<gene>
    <name evidence="1" type="ORF">S06H3_63810</name>
</gene>
<organism evidence="1">
    <name type="scientific">marine sediment metagenome</name>
    <dbReference type="NCBI Taxonomy" id="412755"/>
    <lineage>
        <taxon>unclassified sequences</taxon>
        <taxon>metagenomes</taxon>
        <taxon>ecological metagenomes</taxon>
    </lineage>
</organism>
<comment type="caution">
    <text evidence="1">The sequence shown here is derived from an EMBL/GenBank/DDBJ whole genome shotgun (WGS) entry which is preliminary data.</text>
</comment>
<protein>
    <submittedName>
        <fullName evidence="1">Uncharacterized protein</fullName>
    </submittedName>
</protein>
<dbReference type="EMBL" id="BARV01042427">
    <property type="protein sequence ID" value="GAI47882.1"/>
    <property type="molecule type" value="Genomic_DNA"/>
</dbReference>
<reference evidence="1" key="1">
    <citation type="journal article" date="2014" name="Front. Microbiol.">
        <title>High frequency of phylogenetically diverse reductive dehalogenase-homologous genes in deep subseafloor sedimentary metagenomes.</title>
        <authorList>
            <person name="Kawai M."/>
            <person name="Futagami T."/>
            <person name="Toyoda A."/>
            <person name="Takaki Y."/>
            <person name="Nishi S."/>
            <person name="Hori S."/>
            <person name="Arai W."/>
            <person name="Tsubouchi T."/>
            <person name="Morono Y."/>
            <person name="Uchiyama I."/>
            <person name="Ito T."/>
            <person name="Fujiyama A."/>
            <person name="Inagaki F."/>
            <person name="Takami H."/>
        </authorList>
    </citation>
    <scope>NUCLEOTIDE SEQUENCE</scope>
    <source>
        <strain evidence="1">Expedition CK06-06</strain>
    </source>
</reference>
<dbReference type="AlphaFoldDB" id="X1NUZ7"/>
<name>X1NUZ7_9ZZZZ</name>
<feature type="non-terminal residue" evidence="1">
    <location>
        <position position="37"/>
    </location>
</feature>
<accession>X1NUZ7</accession>
<proteinExistence type="predicted"/>